<accession>A0A7J6U4Y2</accession>
<dbReference type="AlphaFoldDB" id="A0A7J6U4Y2"/>
<comment type="caution">
    <text evidence="1">The sequence shown here is derived from an EMBL/GenBank/DDBJ whole genome shotgun (WGS) entry which is preliminary data.</text>
</comment>
<keyword evidence="2" id="KW-1185">Reference proteome</keyword>
<dbReference type="EMBL" id="JABANO010005962">
    <property type="protein sequence ID" value="KAF4752603.1"/>
    <property type="molecule type" value="Genomic_DNA"/>
</dbReference>
<sequence>GIAEANRERLVEAAVVECQYSLESIYTQDAEYLDIEEIQRLQEKMRHSFKAGVEHHRMKLIRRIVSGQSRGLPEPFVSADVVQQVLDGTRTSVDFAISRILGDIDEVPCDLRDDPFDAEVARWIGSVAALEGAKEALAVVTLDSPSQAPAVVERIA</sequence>
<evidence type="ECO:0000313" key="2">
    <source>
        <dbReference type="Proteomes" id="UP000553632"/>
    </source>
</evidence>
<organism evidence="1 2">
    <name type="scientific">Perkinsus olseni</name>
    <name type="common">Perkinsus atlanticus</name>
    <dbReference type="NCBI Taxonomy" id="32597"/>
    <lineage>
        <taxon>Eukaryota</taxon>
        <taxon>Sar</taxon>
        <taxon>Alveolata</taxon>
        <taxon>Perkinsozoa</taxon>
        <taxon>Perkinsea</taxon>
        <taxon>Perkinsida</taxon>
        <taxon>Perkinsidae</taxon>
        <taxon>Perkinsus</taxon>
    </lineage>
</organism>
<dbReference type="Proteomes" id="UP000553632">
    <property type="component" value="Unassembled WGS sequence"/>
</dbReference>
<evidence type="ECO:0000313" key="1">
    <source>
        <dbReference type="EMBL" id="KAF4752603.1"/>
    </source>
</evidence>
<feature type="non-terminal residue" evidence="1">
    <location>
        <position position="1"/>
    </location>
</feature>
<name>A0A7J6U4Y2_PEROL</name>
<reference evidence="1 2" key="1">
    <citation type="submission" date="2020-04" db="EMBL/GenBank/DDBJ databases">
        <title>Perkinsus olseni comparative genomics.</title>
        <authorList>
            <person name="Bogema D.R."/>
        </authorList>
    </citation>
    <scope>NUCLEOTIDE SEQUENCE [LARGE SCALE GENOMIC DNA]</scope>
    <source>
        <strain evidence="1 2">ATCC PRA-207</strain>
    </source>
</reference>
<proteinExistence type="predicted"/>
<gene>
    <name evidence="1" type="ORF">FOZ63_016331</name>
</gene>
<protein>
    <submittedName>
        <fullName evidence="1">Uncharacterized protein</fullName>
    </submittedName>
</protein>